<dbReference type="EMBL" id="ML170158">
    <property type="protein sequence ID" value="TDL27673.1"/>
    <property type="molecule type" value="Genomic_DNA"/>
</dbReference>
<feature type="domain" description="DUF6535" evidence="2">
    <location>
        <begin position="15"/>
        <end position="135"/>
    </location>
</feature>
<accession>A0A4Y7QJ65</accession>
<dbReference type="AlphaFoldDB" id="A0A4Y7QJ65"/>
<evidence type="ECO:0000313" key="3">
    <source>
        <dbReference type="EMBL" id="TDL27673.1"/>
    </source>
</evidence>
<feature type="transmembrane region" description="Helical" evidence="1">
    <location>
        <begin position="39"/>
        <end position="56"/>
    </location>
</feature>
<evidence type="ECO:0000313" key="4">
    <source>
        <dbReference type="Proteomes" id="UP000294933"/>
    </source>
</evidence>
<keyword evidence="1" id="KW-0472">Membrane</keyword>
<proteinExistence type="predicted"/>
<evidence type="ECO:0000259" key="2">
    <source>
        <dbReference type="Pfam" id="PF20153"/>
    </source>
</evidence>
<protein>
    <recommendedName>
        <fullName evidence="2">DUF6535 domain-containing protein</fullName>
    </recommendedName>
</protein>
<keyword evidence="1" id="KW-0812">Transmembrane</keyword>
<gene>
    <name evidence="3" type="ORF">BD410DRAFT_685394</name>
</gene>
<name>A0A4Y7QJ65_9AGAM</name>
<keyword evidence="1" id="KW-1133">Transmembrane helix</keyword>
<dbReference type="OrthoDB" id="3221808at2759"/>
<evidence type="ECO:0000256" key="1">
    <source>
        <dbReference type="SAM" id="Phobius"/>
    </source>
</evidence>
<reference evidence="3 4" key="1">
    <citation type="submission" date="2018-06" db="EMBL/GenBank/DDBJ databases">
        <title>A transcriptomic atlas of mushroom development highlights an independent origin of complex multicellularity.</title>
        <authorList>
            <consortium name="DOE Joint Genome Institute"/>
            <person name="Krizsan K."/>
            <person name="Almasi E."/>
            <person name="Merenyi Z."/>
            <person name="Sahu N."/>
            <person name="Viragh M."/>
            <person name="Koszo T."/>
            <person name="Mondo S."/>
            <person name="Kiss B."/>
            <person name="Balint B."/>
            <person name="Kues U."/>
            <person name="Barry K."/>
            <person name="Hegedus J.C."/>
            <person name="Henrissat B."/>
            <person name="Johnson J."/>
            <person name="Lipzen A."/>
            <person name="Ohm R."/>
            <person name="Nagy I."/>
            <person name="Pangilinan J."/>
            <person name="Yan J."/>
            <person name="Xiong Y."/>
            <person name="Grigoriev I.V."/>
            <person name="Hibbett D.S."/>
            <person name="Nagy L.G."/>
        </authorList>
    </citation>
    <scope>NUCLEOTIDE SEQUENCE [LARGE SCALE GENOMIC DNA]</scope>
    <source>
        <strain evidence="3 4">SZMC22713</strain>
    </source>
</reference>
<dbReference type="InterPro" id="IPR045338">
    <property type="entry name" value="DUF6535"/>
</dbReference>
<keyword evidence="4" id="KW-1185">Reference proteome</keyword>
<sequence length="135" mass="14801">GNSGQRSKEPSDQMWSLYVDEAKRFDRALVESWKGEMDGILIFAGLFSASVTAFIVESYKKLSPDSGDTTVALLTQISSQLAGTWDGIPDPSLSNDTFQPTSSAVFVNTMWFFSLTLALACALSATLVQQWARNY</sequence>
<dbReference type="Pfam" id="PF20153">
    <property type="entry name" value="DUF6535"/>
    <property type="match status" value="1"/>
</dbReference>
<organism evidence="3 4">
    <name type="scientific">Rickenella mellea</name>
    <dbReference type="NCBI Taxonomy" id="50990"/>
    <lineage>
        <taxon>Eukaryota</taxon>
        <taxon>Fungi</taxon>
        <taxon>Dikarya</taxon>
        <taxon>Basidiomycota</taxon>
        <taxon>Agaricomycotina</taxon>
        <taxon>Agaricomycetes</taxon>
        <taxon>Hymenochaetales</taxon>
        <taxon>Rickenellaceae</taxon>
        <taxon>Rickenella</taxon>
    </lineage>
</organism>
<dbReference type="VEuPathDB" id="FungiDB:BD410DRAFT_685394"/>
<dbReference type="Proteomes" id="UP000294933">
    <property type="component" value="Unassembled WGS sequence"/>
</dbReference>
<feature type="non-terminal residue" evidence="3">
    <location>
        <position position="135"/>
    </location>
</feature>
<feature type="transmembrane region" description="Helical" evidence="1">
    <location>
        <begin position="110"/>
        <end position="128"/>
    </location>
</feature>
<feature type="non-terminal residue" evidence="3">
    <location>
        <position position="1"/>
    </location>
</feature>